<sequence>MQRVQLRQIQFGDGRQTHPAGRVDDDVDAPELGLGGVEEHRHLLFVGDVGPYGDGPAAGCGDLLDGGLGTVLAAGVSDHDGEAVGGQPGRRRTADPAGAAGDDGGAGPVGLPPGGGPGLGTEAGF</sequence>
<proteinExistence type="predicted"/>
<dbReference type="EMBL" id="BAAAHU010000025">
    <property type="protein sequence ID" value="GAA1010370.1"/>
    <property type="molecule type" value="Genomic_DNA"/>
</dbReference>
<feature type="compositionally biased region" description="Gly residues" evidence="1">
    <location>
        <begin position="116"/>
        <end position="125"/>
    </location>
</feature>
<keyword evidence="3" id="KW-1185">Reference proteome</keyword>
<reference evidence="3" key="1">
    <citation type="journal article" date="2019" name="Int. J. Syst. Evol. Microbiol.">
        <title>The Global Catalogue of Microorganisms (GCM) 10K type strain sequencing project: providing services to taxonomists for standard genome sequencing and annotation.</title>
        <authorList>
            <consortium name="The Broad Institute Genomics Platform"/>
            <consortium name="The Broad Institute Genome Sequencing Center for Infectious Disease"/>
            <person name="Wu L."/>
            <person name="Ma J."/>
        </authorList>
    </citation>
    <scope>NUCLEOTIDE SEQUENCE [LARGE SCALE GENOMIC DNA]</scope>
    <source>
        <strain evidence="3">JCM 11269</strain>
    </source>
</reference>
<gene>
    <name evidence="2" type="ORF">GCM10009564_28240</name>
</gene>
<comment type="caution">
    <text evidence="2">The sequence shown here is derived from an EMBL/GenBank/DDBJ whole genome shotgun (WGS) entry which is preliminary data.</text>
</comment>
<evidence type="ECO:0000313" key="2">
    <source>
        <dbReference type="EMBL" id="GAA1010370.1"/>
    </source>
</evidence>
<feature type="region of interest" description="Disordered" evidence="1">
    <location>
        <begin position="1"/>
        <end position="28"/>
    </location>
</feature>
<evidence type="ECO:0000313" key="3">
    <source>
        <dbReference type="Proteomes" id="UP001501072"/>
    </source>
</evidence>
<protein>
    <submittedName>
        <fullName evidence="2">Uncharacterized protein</fullName>
    </submittedName>
</protein>
<accession>A0ABP4DIZ0</accession>
<name>A0ABP4DIZ0_9ACTN</name>
<evidence type="ECO:0000256" key="1">
    <source>
        <dbReference type="SAM" id="MobiDB-lite"/>
    </source>
</evidence>
<organism evidence="2 3">
    <name type="scientific">Streptomyces thermogriseus</name>
    <dbReference type="NCBI Taxonomy" id="75292"/>
    <lineage>
        <taxon>Bacteria</taxon>
        <taxon>Bacillati</taxon>
        <taxon>Actinomycetota</taxon>
        <taxon>Actinomycetes</taxon>
        <taxon>Kitasatosporales</taxon>
        <taxon>Streptomycetaceae</taxon>
        <taxon>Streptomyces</taxon>
    </lineage>
</organism>
<dbReference type="Proteomes" id="UP001501072">
    <property type="component" value="Unassembled WGS sequence"/>
</dbReference>
<feature type="region of interest" description="Disordered" evidence="1">
    <location>
        <begin position="79"/>
        <end position="125"/>
    </location>
</feature>